<evidence type="ECO:0000313" key="4">
    <source>
        <dbReference type="EMBL" id="KCW67127.1"/>
    </source>
</evidence>
<keyword evidence="1" id="KW-0611">Plant defense</keyword>
<evidence type="ECO:0000256" key="1">
    <source>
        <dbReference type="ARBA" id="ARBA00022821"/>
    </source>
</evidence>
<dbReference type="GO" id="GO:0043531">
    <property type="term" value="F:ADP binding"/>
    <property type="evidence" value="ECO:0007669"/>
    <property type="project" value="InterPro"/>
</dbReference>
<dbReference type="Gene3D" id="3.40.50.300">
    <property type="entry name" value="P-loop containing nucleotide triphosphate hydrolases"/>
    <property type="match status" value="1"/>
</dbReference>
<dbReference type="SUPFAM" id="SSF52540">
    <property type="entry name" value="P-loop containing nucleoside triphosphate hydrolases"/>
    <property type="match status" value="1"/>
</dbReference>
<feature type="coiled-coil region" evidence="2">
    <location>
        <begin position="13"/>
        <end position="40"/>
    </location>
</feature>
<evidence type="ECO:0000256" key="2">
    <source>
        <dbReference type="SAM" id="Coils"/>
    </source>
</evidence>
<reference evidence="4" key="1">
    <citation type="submission" date="2013-07" db="EMBL/GenBank/DDBJ databases">
        <title>The genome of Eucalyptus grandis.</title>
        <authorList>
            <person name="Schmutz J."/>
            <person name="Hayes R."/>
            <person name="Myburg A."/>
            <person name="Tuskan G."/>
            <person name="Grattapaglia D."/>
            <person name="Rokhsar D.S."/>
        </authorList>
    </citation>
    <scope>NUCLEOTIDE SEQUENCE</scope>
    <source>
        <tissue evidence="4">Leaf extractions</tissue>
    </source>
</reference>
<evidence type="ECO:0000259" key="3">
    <source>
        <dbReference type="Pfam" id="PF00931"/>
    </source>
</evidence>
<name>A0A059BLM2_EUCGR</name>
<proteinExistence type="predicted"/>
<dbReference type="InterPro" id="IPR002182">
    <property type="entry name" value="NB-ARC"/>
</dbReference>
<dbReference type="EMBL" id="KK198758">
    <property type="protein sequence ID" value="KCW67127.1"/>
    <property type="molecule type" value="Genomic_DNA"/>
</dbReference>
<dbReference type="OMA" id="CPKISAF"/>
<dbReference type="Pfam" id="PF00931">
    <property type="entry name" value="NB-ARC"/>
    <property type="match status" value="1"/>
</dbReference>
<accession>A0A059BLM2</accession>
<dbReference type="AlphaFoldDB" id="A0A059BLM2"/>
<keyword evidence="2" id="KW-0175">Coiled coil</keyword>
<dbReference type="Gramene" id="KCW67127">
    <property type="protein sequence ID" value="KCW67127"/>
    <property type="gene ID" value="EUGRSUZ_F00908"/>
</dbReference>
<dbReference type="InParanoid" id="A0A059BLM2"/>
<dbReference type="InterPro" id="IPR050905">
    <property type="entry name" value="Plant_NBS-LRR"/>
</dbReference>
<organism evidence="4">
    <name type="scientific">Eucalyptus grandis</name>
    <name type="common">Flooded gum</name>
    <dbReference type="NCBI Taxonomy" id="71139"/>
    <lineage>
        <taxon>Eukaryota</taxon>
        <taxon>Viridiplantae</taxon>
        <taxon>Streptophyta</taxon>
        <taxon>Embryophyta</taxon>
        <taxon>Tracheophyta</taxon>
        <taxon>Spermatophyta</taxon>
        <taxon>Magnoliopsida</taxon>
        <taxon>eudicotyledons</taxon>
        <taxon>Gunneridae</taxon>
        <taxon>Pentapetalae</taxon>
        <taxon>rosids</taxon>
        <taxon>malvids</taxon>
        <taxon>Myrtales</taxon>
        <taxon>Myrtaceae</taxon>
        <taxon>Myrtoideae</taxon>
        <taxon>Eucalypteae</taxon>
        <taxon>Eucalyptus</taxon>
    </lineage>
</organism>
<protein>
    <recommendedName>
        <fullName evidence="3">NB-ARC domain-containing protein</fullName>
    </recommendedName>
</protein>
<gene>
    <name evidence="4" type="ORF">EUGRSUZ_F00908</name>
</gene>
<dbReference type="PANTHER" id="PTHR33463:SF179">
    <property type="entry name" value="NB-ARC DOMAIN-CONTAINING PROTEIN"/>
    <property type="match status" value="1"/>
</dbReference>
<sequence>MNRCSSTMNLRSIYADDEEIRNLKRKVEELDDKEAVIKEQMEIESAASSSRRKPRILVERWLKETERAGNNFQIIGQANAETLPPKERVETLMREVEELIGKLLPQTLLIEERDAKGVKLLERKLTGEVIHRNIELIWGRLKKNRACKLGIYGMGGVGKTTIMMHIHNRLLEDATCDGVVLSPCPKISAFISCK</sequence>
<dbReference type="InterPro" id="IPR027417">
    <property type="entry name" value="P-loop_NTPase"/>
</dbReference>
<feature type="domain" description="NB-ARC" evidence="3">
    <location>
        <begin position="133"/>
        <end position="169"/>
    </location>
</feature>
<dbReference type="PANTHER" id="PTHR33463">
    <property type="entry name" value="NB-ARC DOMAIN-CONTAINING PROTEIN-RELATED"/>
    <property type="match status" value="1"/>
</dbReference>